<evidence type="ECO:0000256" key="1">
    <source>
        <dbReference type="SAM" id="SignalP"/>
    </source>
</evidence>
<dbReference type="Proteomes" id="UP000256429">
    <property type="component" value="Unassembled WGS sequence"/>
</dbReference>
<evidence type="ECO:0000313" key="2">
    <source>
        <dbReference type="EMBL" id="REE83586.1"/>
    </source>
</evidence>
<name>A0A3D9S2Q9_9FLAO</name>
<feature type="chain" id="PRO_5017772691" evidence="1">
    <location>
        <begin position="31"/>
        <end position="214"/>
    </location>
</feature>
<keyword evidence="3" id="KW-1185">Reference proteome</keyword>
<accession>A0A3D9S2Q9</accession>
<gene>
    <name evidence="2" type="ORF">BX611_0878</name>
</gene>
<feature type="signal peptide" evidence="1">
    <location>
        <begin position="1"/>
        <end position="30"/>
    </location>
</feature>
<evidence type="ECO:0000313" key="3">
    <source>
        <dbReference type="Proteomes" id="UP000256429"/>
    </source>
</evidence>
<reference evidence="2 3" key="1">
    <citation type="submission" date="2018-08" db="EMBL/GenBank/DDBJ databases">
        <title>Genomic Encyclopedia of Type Strains, Phase III (KMG-III): the genomes of soil and plant-associated and newly described type strains.</title>
        <authorList>
            <person name="Whitman W."/>
        </authorList>
    </citation>
    <scope>NUCLEOTIDE SEQUENCE [LARGE SCALE GENOMIC DNA]</scope>
    <source>
        <strain evidence="2 3">325-5</strain>
    </source>
</reference>
<organism evidence="2 3">
    <name type="scientific">Lutibacter oceani</name>
    <dbReference type="NCBI Taxonomy" id="1853311"/>
    <lineage>
        <taxon>Bacteria</taxon>
        <taxon>Pseudomonadati</taxon>
        <taxon>Bacteroidota</taxon>
        <taxon>Flavobacteriia</taxon>
        <taxon>Flavobacteriales</taxon>
        <taxon>Flavobacteriaceae</taxon>
        <taxon>Lutibacter</taxon>
    </lineage>
</organism>
<comment type="caution">
    <text evidence="2">The sequence shown here is derived from an EMBL/GenBank/DDBJ whole genome shotgun (WGS) entry which is preliminary data.</text>
</comment>
<dbReference type="EMBL" id="QTTQ01000009">
    <property type="protein sequence ID" value="REE83586.1"/>
    <property type="molecule type" value="Genomic_DNA"/>
</dbReference>
<keyword evidence="1" id="KW-0732">Signal</keyword>
<sequence length="214" mass="24067">MTINPSKTINMLKKITFLAILAFMSFSCQTDNEFDQLQQNNFDFTVLTKDLTGLSSRNSTTACYSTPLIAGQNYDAGRIDVEIVNESGTDYVYITYITNNEWIIKLTHLYAGDRDGIPETKKGNPKPGVFEKRMDYEANVISDFEVEYKIPASAFETCFAIAAHAELAKIDDKGNEIQRETGWGQGDQFEGDSWAMLFDFCKTDCPGYNDDATK</sequence>
<protein>
    <submittedName>
        <fullName evidence="2">Uncharacterized protein</fullName>
    </submittedName>
</protein>
<dbReference type="AlphaFoldDB" id="A0A3D9S2Q9"/>
<proteinExistence type="predicted"/>
<dbReference type="PROSITE" id="PS51257">
    <property type="entry name" value="PROKAR_LIPOPROTEIN"/>
    <property type="match status" value="1"/>
</dbReference>